<accession>A0A2I0J4Q2</accession>
<comment type="caution">
    <text evidence="1">The sequence shown here is derived from an EMBL/GenBank/DDBJ whole genome shotgun (WGS) entry which is preliminary data.</text>
</comment>
<evidence type="ECO:0000313" key="2">
    <source>
        <dbReference type="Proteomes" id="UP000233551"/>
    </source>
</evidence>
<protein>
    <submittedName>
        <fullName evidence="1">Uncharacterized protein</fullName>
    </submittedName>
</protein>
<name>A0A2I0J4Q2_PUNGR</name>
<reference evidence="1 2" key="1">
    <citation type="submission" date="2017-11" db="EMBL/GenBank/DDBJ databases">
        <title>De-novo sequencing of pomegranate (Punica granatum L.) genome.</title>
        <authorList>
            <person name="Akparov Z."/>
            <person name="Amiraslanov A."/>
            <person name="Hajiyeva S."/>
            <person name="Abbasov M."/>
            <person name="Kaur K."/>
            <person name="Hamwieh A."/>
            <person name="Solovyev V."/>
            <person name="Salamov A."/>
            <person name="Braich B."/>
            <person name="Kosarev P."/>
            <person name="Mahmoud A."/>
            <person name="Hajiyev E."/>
            <person name="Babayeva S."/>
            <person name="Izzatullayeva V."/>
            <person name="Mammadov A."/>
            <person name="Mammadov A."/>
            <person name="Sharifova S."/>
            <person name="Ojaghi J."/>
            <person name="Eynullazada K."/>
            <person name="Bayramov B."/>
            <person name="Abdulazimova A."/>
            <person name="Shahmuradov I."/>
        </authorList>
    </citation>
    <scope>NUCLEOTIDE SEQUENCE [LARGE SCALE GENOMIC DNA]</scope>
    <source>
        <strain evidence="2">cv. AG2017</strain>
        <tissue evidence="1">Leaf</tissue>
    </source>
</reference>
<keyword evidence="2" id="KW-1185">Reference proteome</keyword>
<dbReference type="EMBL" id="PGOL01002074">
    <property type="protein sequence ID" value="PKI50890.1"/>
    <property type="molecule type" value="Genomic_DNA"/>
</dbReference>
<organism evidence="1 2">
    <name type="scientific">Punica granatum</name>
    <name type="common">Pomegranate</name>
    <dbReference type="NCBI Taxonomy" id="22663"/>
    <lineage>
        <taxon>Eukaryota</taxon>
        <taxon>Viridiplantae</taxon>
        <taxon>Streptophyta</taxon>
        <taxon>Embryophyta</taxon>
        <taxon>Tracheophyta</taxon>
        <taxon>Spermatophyta</taxon>
        <taxon>Magnoliopsida</taxon>
        <taxon>eudicotyledons</taxon>
        <taxon>Gunneridae</taxon>
        <taxon>Pentapetalae</taxon>
        <taxon>rosids</taxon>
        <taxon>malvids</taxon>
        <taxon>Myrtales</taxon>
        <taxon>Lythraceae</taxon>
        <taxon>Punica</taxon>
    </lineage>
</organism>
<proteinExistence type="predicted"/>
<dbReference type="AlphaFoldDB" id="A0A2I0J4Q2"/>
<gene>
    <name evidence="1" type="ORF">CRG98_028718</name>
</gene>
<dbReference type="Proteomes" id="UP000233551">
    <property type="component" value="Unassembled WGS sequence"/>
</dbReference>
<evidence type="ECO:0000313" key="1">
    <source>
        <dbReference type="EMBL" id="PKI50890.1"/>
    </source>
</evidence>
<sequence length="101" mass="11571">MISVGSTRHFIAFVLVMEARNDPLFFLTEKRSLASGCSFWRKHWSGSHKGRGRKVMGARWRRGACQTVFDLFDEVEGFDPRNVEELASGLPVTEEKRKLLV</sequence>